<dbReference type="RefSeq" id="WP_177077601.1">
    <property type="nucleotide sequence ID" value="NZ_JACARG010000020.1"/>
</dbReference>
<dbReference type="EMBL" id="JACARG010000020">
    <property type="protein sequence ID" value="NWE13641.1"/>
    <property type="molecule type" value="Genomic_DNA"/>
</dbReference>
<reference evidence="1 2" key="1">
    <citation type="submission" date="2020-04" db="EMBL/GenBank/DDBJ databases">
        <title>Molecular characterization of pseudomonads from Agaricus bisporus reveal novel blotch 2 pathogens in Western Europe.</title>
        <authorList>
            <person name="Taparia T."/>
            <person name="Krijger M."/>
            <person name="Haynes E."/>
            <person name="Elpinstone J.G."/>
            <person name="Noble R."/>
            <person name="Van Der Wolf J."/>
        </authorList>
    </citation>
    <scope>NUCLEOTIDE SEQUENCE [LARGE SCALE GENOMIC DNA]</scope>
    <source>
        <strain evidence="1 2">IPO3782</strain>
    </source>
</reference>
<dbReference type="AlphaFoldDB" id="A0A7Y8EFC7"/>
<protein>
    <submittedName>
        <fullName evidence="1">Uncharacterized protein</fullName>
    </submittedName>
</protein>
<proteinExistence type="predicted"/>
<organism evidence="1 2">
    <name type="scientific">Pseudomonas yamanorum</name>
    <dbReference type="NCBI Taxonomy" id="515393"/>
    <lineage>
        <taxon>Bacteria</taxon>
        <taxon>Pseudomonadati</taxon>
        <taxon>Pseudomonadota</taxon>
        <taxon>Gammaproteobacteria</taxon>
        <taxon>Pseudomonadales</taxon>
        <taxon>Pseudomonadaceae</taxon>
        <taxon>Pseudomonas</taxon>
    </lineage>
</organism>
<accession>A0A7Y8EFC7</accession>
<dbReference type="Proteomes" id="UP000531950">
    <property type="component" value="Unassembled WGS sequence"/>
</dbReference>
<comment type="caution">
    <text evidence="1">The sequence shown here is derived from an EMBL/GenBank/DDBJ whole genome shotgun (WGS) entry which is preliminary data.</text>
</comment>
<evidence type="ECO:0000313" key="1">
    <source>
        <dbReference type="EMBL" id="NWE13641.1"/>
    </source>
</evidence>
<sequence length="157" mass="18149">MKIINSIDSVSSPKYEQWKSQWRDQSELDGLSYISDVVHPEDALMFCKVLFPDFVFHESGVFLESGFTVEAYSSWMKNCNNDVVAVEKLLNHTHLYDVFGGCTDRVDEAVYEQLCRIVAQSWRMVLLSKFPERKFCVQAIISDQEYGPVVTFSQVRE</sequence>
<name>A0A7Y8EFC7_9PSED</name>
<gene>
    <name evidence="1" type="ORF">HX822_11900</name>
</gene>
<evidence type="ECO:0000313" key="2">
    <source>
        <dbReference type="Proteomes" id="UP000531950"/>
    </source>
</evidence>